<evidence type="ECO:0000313" key="2">
    <source>
        <dbReference type="EMBL" id="GAA3860251.1"/>
    </source>
</evidence>
<evidence type="ECO:0000313" key="3">
    <source>
        <dbReference type="Proteomes" id="UP001501803"/>
    </source>
</evidence>
<accession>A0ABP7JZ37</accession>
<comment type="caution">
    <text evidence="2">The sequence shown here is derived from an EMBL/GenBank/DDBJ whole genome shotgun (WGS) entry which is preliminary data.</text>
</comment>
<dbReference type="Proteomes" id="UP001501803">
    <property type="component" value="Unassembled WGS sequence"/>
</dbReference>
<protein>
    <submittedName>
        <fullName evidence="2">Uncharacterized protein</fullName>
    </submittedName>
</protein>
<dbReference type="EMBL" id="BAABCN010000002">
    <property type="protein sequence ID" value="GAA3860251.1"/>
    <property type="molecule type" value="Genomic_DNA"/>
</dbReference>
<keyword evidence="3" id="KW-1185">Reference proteome</keyword>
<organism evidence="2 3">
    <name type="scientific">Leifsonia kafniensis</name>
    <dbReference type="NCBI Taxonomy" id="475957"/>
    <lineage>
        <taxon>Bacteria</taxon>
        <taxon>Bacillati</taxon>
        <taxon>Actinomycetota</taxon>
        <taxon>Actinomycetes</taxon>
        <taxon>Micrococcales</taxon>
        <taxon>Microbacteriaceae</taxon>
        <taxon>Leifsonia</taxon>
    </lineage>
</organism>
<feature type="region of interest" description="Disordered" evidence="1">
    <location>
        <begin position="1"/>
        <end position="25"/>
    </location>
</feature>
<sequence>MDATETPSGETNGETNGESFDASFEDGLASRLSLIEEQPLEKRAAAYTEVHDRLRDRLEGGDVPAAAHR</sequence>
<evidence type="ECO:0000256" key="1">
    <source>
        <dbReference type="SAM" id="MobiDB-lite"/>
    </source>
</evidence>
<reference evidence="3" key="1">
    <citation type="journal article" date="2019" name="Int. J. Syst. Evol. Microbiol.">
        <title>The Global Catalogue of Microorganisms (GCM) 10K type strain sequencing project: providing services to taxonomists for standard genome sequencing and annotation.</title>
        <authorList>
            <consortium name="The Broad Institute Genomics Platform"/>
            <consortium name="The Broad Institute Genome Sequencing Center for Infectious Disease"/>
            <person name="Wu L."/>
            <person name="Ma J."/>
        </authorList>
    </citation>
    <scope>NUCLEOTIDE SEQUENCE [LARGE SCALE GENOMIC DNA]</scope>
    <source>
        <strain evidence="3">JCM 17021</strain>
    </source>
</reference>
<dbReference type="RefSeq" id="WP_345061215.1">
    <property type="nucleotide sequence ID" value="NZ_BAABCN010000002.1"/>
</dbReference>
<feature type="compositionally biased region" description="Polar residues" evidence="1">
    <location>
        <begin position="1"/>
        <end position="18"/>
    </location>
</feature>
<proteinExistence type="predicted"/>
<name>A0ABP7JZ37_9MICO</name>
<gene>
    <name evidence="2" type="ORF">GCM10022381_00940</name>
</gene>